<proteinExistence type="inferred from homology"/>
<comment type="caution">
    <text evidence="4">The sequence shown here is derived from an EMBL/GenBank/DDBJ whole genome shotgun (WGS) entry which is preliminary data.</text>
</comment>
<accession>A0AAN6XV29</accession>
<reference evidence="4" key="2">
    <citation type="submission" date="2023-05" db="EMBL/GenBank/DDBJ databases">
        <authorList>
            <consortium name="Lawrence Berkeley National Laboratory"/>
            <person name="Steindorff A."/>
            <person name="Hensen N."/>
            <person name="Bonometti L."/>
            <person name="Westerberg I."/>
            <person name="Brannstrom I.O."/>
            <person name="Guillou S."/>
            <person name="Cros-Aarteil S."/>
            <person name="Calhoun S."/>
            <person name="Haridas S."/>
            <person name="Kuo A."/>
            <person name="Mondo S."/>
            <person name="Pangilinan J."/>
            <person name="Riley R."/>
            <person name="Labutti K."/>
            <person name="Andreopoulos B."/>
            <person name="Lipzen A."/>
            <person name="Chen C."/>
            <person name="Yanf M."/>
            <person name="Daum C."/>
            <person name="Ng V."/>
            <person name="Clum A."/>
            <person name="Ohm R."/>
            <person name="Martin F."/>
            <person name="Silar P."/>
            <person name="Natvig D."/>
            <person name="Lalanne C."/>
            <person name="Gautier V."/>
            <person name="Ament-Velasquez S.L."/>
            <person name="Kruys A."/>
            <person name="Hutchinson M.I."/>
            <person name="Powell A.J."/>
            <person name="Barry K."/>
            <person name="Miller A.N."/>
            <person name="Grigoriev I.V."/>
            <person name="Debuchy R."/>
            <person name="Gladieux P."/>
            <person name="Thoren M.H."/>
            <person name="Johannesson H."/>
        </authorList>
    </citation>
    <scope>NUCLEOTIDE SEQUENCE</scope>
    <source>
        <strain evidence="4">PSN293</strain>
    </source>
</reference>
<evidence type="ECO:0000256" key="1">
    <source>
        <dbReference type="ARBA" id="ARBA00006484"/>
    </source>
</evidence>
<dbReference type="InterPro" id="IPR002347">
    <property type="entry name" value="SDR_fam"/>
</dbReference>
<organism evidence="4 5">
    <name type="scientific">Rhypophila decipiens</name>
    <dbReference type="NCBI Taxonomy" id="261697"/>
    <lineage>
        <taxon>Eukaryota</taxon>
        <taxon>Fungi</taxon>
        <taxon>Dikarya</taxon>
        <taxon>Ascomycota</taxon>
        <taxon>Pezizomycotina</taxon>
        <taxon>Sordariomycetes</taxon>
        <taxon>Sordariomycetidae</taxon>
        <taxon>Sordariales</taxon>
        <taxon>Naviculisporaceae</taxon>
        <taxon>Rhypophila</taxon>
    </lineage>
</organism>
<dbReference type="SUPFAM" id="SSF51735">
    <property type="entry name" value="NAD(P)-binding Rossmann-fold domains"/>
    <property type="match status" value="1"/>
</dbReference>
<dbReference type="Proteomes" id="UP001301769">
    <property type="component" value="Unassembled WGS sequence"/>
</dbReference>
<evidence type="ECO:0000313" key="5">
    <source>
        <dbReference type="Proteomes" id="UP001301769"/>
    </source>
</evidence>
<evidence type="ECO:0000256" key="3">
    <source>
        <dbReference type="ARBA" id="ARBA00023002"/>
    </source>
</evidence>
<protein>
    <submittedName>
        <fullName evidence="4">Estradiol 17 beta-dehydrogenase</fullName>
    </submittedName>
</protein>
<keyword evidence="5" id="KW-1185">Reference proteome</keyword>
<comment type="similarity">
    <text evidence="1">Belongs to the short-chain dehydrogenases/reductases (SDR) family.</text>
</comment>
<sequence>MPSFSTFWTHFFPPKPKFTDRDVPDLTGKVYLVTGANTGIGKEVARILYSKNAKVYVAARSEEKAQAAIEEIRKSSSSSTGTLKFLHLDLSDLTKVKAAAQAFLSQEQKLHVLFNNAGVMVSPAEPPAKSAQGFELGLGVNCIGTFLFTQLLTPTLISTAKSESPNSVRVIWLSSFGLELFGQAGVGLSTENLDYHTPVDATERYGQSKVGAWALGVEYAKRHRADSIVSVPVNPGNLQTELPRDQKAMVKLVAKLLCYPAVNGAYTELFAAFSDEVAIEKADWSKTWVAPFGRVYPLRSDLVQATMAETEGGTGGTSKFWDWVEQQVKAYL</sequence>
<dbReference type="AlphaFoldDB" id="A0AAN6XV29"/>
<name>A0AAN6XV29_9PEZI</name>
<dbReference type="PANTHER" id="PTHR24320:SF236">
    <property type="entry name" value="SHORT-CHAIN DEHYDROGENASE-RELATED"/>
    <property type="match status" value="1"/>
</dbReference>
<dbReference type="GO" id="GO:0016491">
    <property type="term" value="F:oxidoreductase activity"/>
    <property type="evidence" value="ECO:0007669"/>
    <property type="project" value="UniProtKB-KW"/>
</dbReference>
<reference evidence="4" key="1">
    <citation type="journal article" date="2023" name="Mol. Phylogenet. Evol.">
        <title>Genome-scale phylogeny and comparative genomics of the fungal order Sordariales.</title>
        <authorList>
            <person name="Hensen N."/>
            <person name="Bonometti L."/>
            <person name="Westerberg I."/>
            <person name="Brannstrom I.O."/>
            <person name="Guillou S."/>
            <person name="Cros-Aarteil S."/>
            <person name="Calhoun S."/>
            <person name="Haridas S."/>
            <person name="Kuo A."/>
            <person name="Mondo S."/>
            <person name="Pangilinan J."/>
            <person name="Riley R."/>
            <person name="LaButti K."/>
            <person name="Andreopoulos B."/>
            <person name="Lipzen A."/>
            <person name="Chen C."/>
            <person name="Yan M."/>
            <person name="Daum C."/>
            <person name="Ng V."/>
            <person name="Clum A."/>
            <person name="Steindorff A."/>
            <person name="Ohm R.A."/>
            <person name="Martin F."/>
            <person name="Silar P."/>
            <person name="Natvig D.O."/>
            <person name="Lalanne C."/>
            <person name="Gautier V."/>
            <person name="Ament-Velasquez S.L."/>
            <person name="Kruys A."/>
            <person name="Hutchinson M.I."/>
            <person name="Powell A.J."/>
            <person name="Barry K."/>
            <person name="Miller A.N."/>
            <person name="Grigoriev I.V."/>
            <person name="Debuchy R."/>
            <person name="Gladieux P."/>
            <person name="Hiltunen Thoren M."/>
            <person name="Johannesson H."/>
        </authorList>
    </citation>
    <scope>NUCLEOTIDE SEQUENCE</scope>
    <source>
        <strain evidence="4">PSN293</strain>
    </source>
</reference>
<dbReference type="PANTHER" id="PTHR24320">
    <property type="entry name" value="RETINOL DEHYDROGENASE"/>
    <property type="match status" value="1"/>
</dbReference>
<dbReference type="PRINTS" id="PR00081">
    <property type="entry name" value="GDHRDH"/>
</dbReference>
<evidence type="ECO:0000313" key="4">
    <source>
        <dbReference type="EMBL" id="KAK4207439.1"/>
    </source>
</evidence>
<keyword evidence="3" id="KW-0560">Oxidoreductase</keyword>
<gene>
    <name evidence="4" type="ORF">QBC37DRAFT_355264</name>
</gene>
<dbReference type="Pfam" id="PF00106">
    <property type="entry name" value="adh_short"/>
    <property type="match status" value="1"/>
</dbReference>
<dbReference type="Gene3D" id="3.40.50.720">
    <property type="entry name" value="NAD(P)-binding Rossmann-like Domain"/>
    <property type="match status" value="1"/>
</dbReference>
<dbReference type="InterPro" id="IPR036291">
    <property type="entry name" value="NAD(P)-bd_dom_sf"/>
</dbReference>
<dbReference type="EMBL" id="MU858295">
    <property type="protein sequence ID" value="KAK4207439.1"/>
    <property type="molecule type" value="Genomic_DNA"/>
</dbReference>
<evidence type="ECO:0000256" key="2">
    <source>
        <dbReference type="ARBA" id="ARBA00022857"/>
    </source>
</evidence>
<keyword evidence="2" id="KW-0521">NADP</keyword>